<gene>
    <name evidence="2" type="ORF">CCHLO57077_00017790</name>
</gene>
<dbReference type="EMBL" id="CABFNP030000423">
    <property type="protein sequence ID" value="CAI6014056.1"/>
    <property type="molecule type" value="Genomic_DNA"/>
</dbReference>
<sequence length="180" mass="19845">MPGEGMVQPSVGQVLSHLEGCSVAHFACHGTTDPLDPSKSGLILQRQGQVSTANDEQDGCRETAGLIQDRLTVIMISEMDLKHAKLAYLSAVENLSDEVIHVVSGFHVAGFSHVVGCLWPSNDRVCVEVARLFYSSLFAQGWRKWNDGKVAWALREALMVVRADDMTMPLNWAQYVHYGM</sequence>
<dbReference type="Proteomes" id="UP001160390">
    <property type="component" value="Unassembled WGS sequence"/>
</dbReference>
<reference evidence="2" key="1">
    <citation type="submission" date="2023-01" db="EMBL/GenBank/DDBJ databases">
        <authorList>
            <person name="Piombo E."/>
        </authorList>
    </citation>
    <scope>NUCLEOTIDE SEQUENCE</scope>
</reference>
<organism evidence="2 3">
    <name type="scientific">Clonostachys chloroleuca</name>
    <dbReference type="NCBI Taxonomy" id="1926264"/>
    <lineage>
        <taxon>Eukaryota</taxon>
        <taxon>Fungi</taxon>
        <taxon>Dikarya</taxon>
        <taxon>Ascomycota</taxon>
        <taxon>Pezizomycotina</taxon>
        <taxon>Sordariomycetes</taxon>
        <taxon>Hypocreomycetidae</taxon>
        <taxon>Hypocreales</taxon>
        <taxon>Bionectriaceae</taxon>
        <taxon>Clonostachys</taxon>
    </lineage>
</organism>
<feature type="domain" description="CHAT" evidence="1">
    <location>
        <begin position="13"/>
        <end position="179"/>
    </location>
</feature>
<dbReference type="InterPro" id="IPR024983">
    <property type="entry name" value="CHAT_dom"/>
</dbReference>
<dbReference type="Pfam" id="PF12770">
    <property type="entry name" value="CHAT"/>
    <property type="match status" value="1"/>
</dbReference>
<evidence type="ECO:0000259" key="1">
    <source>
        <dbReference type="Pfam" id="PF12770"/>
    </source>
</evidence>
<protein>
    <recommendedName>
        <fullName evidence="1">CHAT domain-containing protein</fullName>
    </recommendedName>
</protein>
<evidence type="ECO:0000313" key="2">
    <source>
        <dbReference type="EMBL" id="CAI6014056.1"/>
    </source>
</evidence>
<keyword evidence="3" id="KW-1185">Reference proteome</keyword>
<accession>A0AA35LP77</accession>
<evidence type="ECO:0000313" key="3">
    <source>
        <dbReference type="Proteomes" id="UP001160390"/>
    </source>
</evidence>
<dbReference type="AlphaFoldDB" id="A0AA35LP77"/>
<name>A0AA35LP77_9HYPO</name>
<proteinExistence type="predicted"/>
<comment type="caution">
    <text evidence="2">The sequence shown here is derived from an EMBL/GenBank/DDBJ whole genome shotgun (WGS) entry which is preliminary data.</text>
</comment>